<dbReference type="RefSeq" id="WP_141133083.1">
    <property type="nucleotide sequence ID" value="NZ_CAMKSK010000011.1"/>
</dbReference>
<dbReference type="InterPro" id="IPR024311">
    <property type="entry name" value="Lipocalin-like"/>
</dbReference>
<protein>
    <recommendedName>
        <fullName evidence="1">Lipocalin-like domain-containing protein</fullName>
    </recommendedName>
</protein>
<sequence length="158" mass="18011">MMADRFIGSWALVSSVFKGEDGAIHHPLGEQVLGRLNYEANGTMAAQLYSATRPRFASEDLAQGSDREIRTAFVNMLCYFGRYRIDEDKQCVIHRVEGCSFPNWLGSQQIRFYSFTGETLTLRTVPLQLDNRVQIGELVWQRLQAVEGENHDYRASSE</sequence>
<gene>
    <name evidence="2" type="ORF">NCTC13193_05317</name>
</gene>
<dbReference type="Proteomes" id="UP000270487">
    <property type="component" value="Chromosome"/>
</dbReference>
<evidence type="ECO:0000313" key="3">
    <source>
        <dbReference type="Proteomes" id="UP000270487"/>
    </source>
</evidence>
<organism evidence="2 3">
    <name type="scientific">Serratia fonticola</name>
    <dbReference type="NCBI Taxonomy" id="47917"/>
    <lineage>
        <taxon>Bacteria</taxon>
        <taxon>Pseudomonadati</taxon>
        <taxon>Pseudomonadota</taxon>
        <taxon>Gammaproteobacteria</taxon>
        <taxon>Enterobacterales</taxon>
        <taxon>Yersiniaceae</taxon>
        <taxon>Serratia</taxon>
    </lineage>
</organism>
<dbReference type="EMBL" id="LR134492">
    <property type="protein sequence ID" value="VEI76436.1"/>
    <property type="molecule type" value="Genomic_DNA"/>
</dbReference>
<dbReference type="Pfam" id="PF13924">
    <property type="entry name" value="Lipocalin_5"/>
    <property type="match status" value="1"/>
</dbReference>
<name>A0A3S4XMH3_SERFO</name>
<evidence type="ECO:0000313" key="2">
    <source>
        <dbReference type="EMBL" id="VEI76436.1"/>
    </source>
</evidence>
<dbReference type="AlphaFoldDB" id="A0A3S4XMH3"/>
<reference evidence="2 3" key="1">
    <citation type="submission" date="2018-12" db="EMBL/GenBank/DDBJ databases">
        <authorList>
            <consortium name="Pathogen Informatics"/>
        </authorList>
    </citation>
    <scope>NUCLEOTIDE SEQUENCE [LARGE SCALE GENOMIC DNA]</scope>
    <source>
        <strain evidence="2 3">NCTC13193</strain>
    </source>
</reference>
<evidence type="ECO:0000259" key="1">
    <source>
        <dbReference type="Pfam" id="PF13924"/>
    </source>
</evidence>
<feature type="domain" description="Lipocalin-like" evidence="1">
    <location>
        <begin position="7"/>
        <end position="142"/>
    </location>
</feature>
<accession>A0A3S4XMH3</accession>
<proteinExistence type="predicted"/>